<dbReference type="InterPro" id="IPR023214">
    <property type="entry name" value="HAD_sf"/>
</dbReference>
<accession>A0A0R1RIJ2</accession>
<dbReference type="SUPFAM" id="SSF56784">
    <property type="entry name" value="HAD-like"/>
    <property type="match status" value="1"/>
</dbReference>
<name>A0A0R1RIJ2_9LACO</name>
<dbReference type="STRING" id="1114972.FD35_GL000655"/>
<comment type="caution">
    <text evidence="2">The sequence shown here is derived from an EMBL/GenBank/DDBJ whole genome shotgun (WGS) entry which is preliminary data.</text>
</comment>
<dbReference type="EMBL" id="AZFF01000011">
    <property type="protein sequence ID" value="KRL54069.1"/>
    <property type="molecule type" value="Genomic_DNA"/>
</dbReference>
<dbReference type="Gene3D" id="1.10.150.240">
    <property type="entry name" value="Putative phosphatase, domain 2"/>
    <property type="match status" value="1"/>
</dbReference>
<dbReference type="Gene3D" id="3.40.50.1000">
    <property type="entry name" value="HAD superfamily/HAD-like"/>
    <property type="match status" value="1"/>
</dbReference>
<dbReference type="InterPro" id="IPR006328">
    <property type="entry name" value="2-HAD"/>
</dbReference>
<dbReference type="AlphaFoldDB" id="A0A0R1RIJ2"/>
<dbReference type="CDD" id="cd02588">
    <property type="entry name" value="HAD_L2-DEX"/>
    <property type="match status" value="1"/>
</dbReference>
<dbReference type="SFLD" id="SFLDG01129">
    <property type="entry name" value="C1.5:_HAD__Beta-PGM__Phosphata"/>
    <property type="match status" value="1"/>
</dbReference>
<dbReference type="eggNOG" id="COG1011">
    <property type="taxonomic scope" value="Bacteria"/>
</dbReference>
<proteinExistence type="predicted"/>
<dbReference type="InterPro" id="IPR036412">
    <property type="entry name" value="HAD-like_sf"/>
</dbReference>
<dbReference type="InterPro" id="IPR023198">
    <property type="entry name" value="PGP-like_dom2"/>
</dbReference>
<dbReference type="InterPro" id="IPR051540">
    <property type="entry name" value="S-2-haloacid_dehalogenase"/>
</dbReference>
<dbReference type="GO" id="GO:0019120">
    <property type="term" value="F:hydrolase activity, acting on acid halide bonds, in C-halide compounds"/>
    <property type="evidence" value="ECO:0007669"/>
    <property type="project" value="InterPro"/>
</dbReference>
<dbReference type="Pfam" id="PF00702">
    <property type="entry name" value="Hydrolase"/>
    <property type="match status" value="1"/>
</dbReference>
<keyword evidence="1 2" id="KW-0378">Hydrolase</keyword>
<dbReference type="SFLD" id="SFLDS00003">
    <property type="entry name" value="Haloacid_Dehalogenase"/>
    <property type="match status" value="1"/>
</dbReference>
<keyword evidence="3" id="KW-1185">Reference proteome</keyword>
<dbReference type="PANTHER" id="PTHR43316">
    <property type="entry name" value="HYDROLASE, HALOACID DELAHOGENASE-RELATED"/>
    <property type="match status" value="1"/>
</dbReference>
<sequence>MGGSKLMTNVLTFDCYGTLLNEDGTYNEIERLAAQIGVDQKLARQRFISYQDDRNNMHPYIDYDLLTRNNLIHLDYQFGLEHQFERYYVEVLQAHRELTPFPEVIEILQTFVDRGYKLVMMSNSSWDIIPFNAKTLRVPFDVWTAEDVHAYKPDLKFFKAIEQRYHFNNDNHIHIAQGYGSDVVPCAELGWNCIWVNRDGRKPTGSERPMHEVRTLDEVMQYLD</sequence>
<protein>
    <submittedName>
        <fullName evidence="2">HAD superfamily hydrolase</fullName>
    </submittedName>
</protein>
<evidence type="ECO:0000313" key="2">
    <source>
        <dbReference type="EMBL" id="KRL54069.1"/>
    </source>
</evidence>
<organism evidence="2 3">
    <name type="scientific">Furfurilactobacillus rossiae DSM 15814</name>
    <dbReference type="NCBI Taxonomy" id="1114972"/>
    <lineage>
        <taxon>Bacteria</taxon>
        <taxon>Bacillati</taxon>
        <taxon>Bacillota</taxon>
        <taxon>Bacilli</taxon>
        <taxon>Lactobacillales</taxon>
        <taxon>Lactobacillaceae</taxon>
        <taxon>Furfurilactobacillus</taxon>
    </lineage>
</organism>
<gene>
    <name evidence="2" type="ORF">FD35_GL000655</name>
</gene>
<dbReference type="PATRIC" id="fig|1114972.6.peg.655"/>
<evidence type="ECO:0000256" key="1">
    <source>
        <dbReference type="ARBA" id="ARBA00022801"/>
    </source>
</evidence>
<dbReference type="Proteomes" id="UP000051999">
    <property type="component" value="Unassembled WGS sequence"/>
</dbReference>
<evidence type="ECO:0000313" key="3">
    <source>
        <dbReference type="Proteomes" id="UP000051999"/>
    </source>
</evidence>
<reference evidence="2 3" key="1">
    <citation type="journal article" date="2015" name="Genome Announc.">
        <title>Expanding the biotechnology potential of lactobacilli through comparative genomics of 213 strains and associated genera.</title>
        <authorList>
            <person name="Sun Z."/>
            <person name="Harris H.M."/>
            <person name="McCann A."/>
            <person name="Guo C."/>
            <person name="Argimon S."/>
            <person name="Zhang W."/>
            <person name="Yang X."/>
            <person name="Jeffery I.B."/>
            <person name="Cooney J.C."/>
            <person name="Kagawa T.F."/>
            <person name="Liu W."/>
            <person name="Song Y."/>
            <person name="Salvetti E."/>
            <person name="Wrobel A."/>
            <person name="Rasinkangas P."/>
            <person name="Parkhill J."/>
            <person name="Rea M.C."/>
            <person name="O'Sullivan O."/>
            <person name="Ritari J."/>
            <person name="Douillard F.P."/>
            <person name="Paul Ross R."/>
            <person name="Yang R."/>
            <person name="Briner A.E."/>
            <person name="Felis G.E."/>
            <person name="de Vos W.M."/>
            <person name="Barrangou R."/>
            <person name="Klaenhammer T.R."/>
            <person name="Caufield P.W."/>
            <person name="Cui Y."/>
            <person name="Zhang H."/>
            <person name="O'Toole P.W."/>
        </authorList>
    </citation>
    <scope>NUCLEOTIDE SEQUENCE [LARGE SCALE GENOMIC DNA]</scope>
    <source>
        <strain evidence="2 3">DSM 15814</strain>
    </source>
</reference>
<dbReference type="PANTHER" id="PTHR43316:SF9">
    <property type="entry name" value="ACID DEHALOGENASE, PUTATIVE (AFU_ORTHOLOGUE AFUA_6G14460)-RELATED"/>
    <property type="match status" value="1"/>
</dbReference>